<dbReference type="InterPro" id="IPR036412">
    <property type="entry name" value="HAD-like_sf"/>
</dbReference>
<comment type="caution">
    <text evidence="1">The sequence shown here is derived from an EMBL/GenBank/DDBJ whole genome shotgun (WGS) entry which is preliminary data.</text>
</comment>
<reference evidence="1 2" key="1">
    <citation type="submission" date="2018-03" db="EMBL/GenBank/DDBJ databases">
        <title>Genomic Encyclopedia of Archaeal and Bacterial Type Strains, Phase II (KMG-II): from individual species to whole genera.</title>
        <authorList>
            <person name="Goeker M."/>
        </authorList>
    </citation>
    <scope>NUCLEOTIDE SEQUENCE [LARGE SCALE GENOMIC DNA]</scope>
    <source>
        <strain evidence="1 2">DSM 43146</strain>
    </source>
</reference>
<dbReference type="SUPFAM" id="SSF56784">
    <property type="entry name" value="HAD-like"/>
    <property type="match status" value="1"/>
</dbReference>
<evidence type="ECO:0000313" key="1">
    <source>
        <dbReference type="EMBL" id="PRX21982.1"/>
    </source>
</evidence>
<accession>A0A2T0KF44</accession>
<name>A0A2T0KF44_9ACTN</name>
<evidence type="ECO:0000313" key="2">
    <source>
        <dbReference type="Proteomes" id="UP000239415"/>
    </source>
</evidence>
<gene>
    <name evidence="1" type="ORF">CLV67_105159</name>
</gene>
<protein>
    <submittedName>
        <fullName evidence="1">Haloacid dehalogenase-like hydrolase</fullName>
    </submittedName>
</protein>
<dbReference type="GO" id="GO:0016787">
    <property type="term" value="F:hydrolase activity"/>
    <property type="evidence" value="ECO:0007669"/>
    <property type="project" value="UniProtKB-KW"/>
</dbReference>
<dbReference type="Gene3D" id="3.40.50.1000">
    <property type="entry name" value="HAD superfamily/HAD-like"/>
    <property type="match status" value="1"/>
</dbReference>
<proteinExistence type="predicted"/>
<organism evidence="1 2">
    <name type="scientific">Actinoplanes italicus</name>
    <dbReference type="NCBI Taxonomy" id="113567"/>
    <lineage>
        <taxon>Bacteria</taxon>
        <taxon>Bacillati</taxon>
        <taxon>Actinomycetota</taxon>
        <taxon>Actinomycetes</taxon>
        <taxon>Micromonosporales</taxon>
        <taxon>Micromonosporaceae</taxon>
        <taxon>Actinoplanes</taxon>
    </lineage>
</organism>
<sequence>MPIDISMFAVVGASVAMGDAPDEVLRAATTETASVEDDGFATTLADLGLVPFGHSA</sequence>
<dbReference type="OrthoDB" id="3180855at2"/>
<keyword evidence="2" id="KW-1185">Reference proteome</keyword>
<dbReference type="AlphaFoldDB" id="A0A2T0KF44"/>
<dbReference type="Pfam" id="PF08282">
    <property type="entry name" value="Hydrolase_3"/>
    <property type="match status" value="1"/>
</dbReference>
<dbReference type="Proteomes" id="UP000239415">
    <property type="component" value="Unassembled WGS sequence"/>
</dbReference>
<dbReference type="EMBL" id="PVMZ01000005">
    <property type="protein sequence ID" value="PRX21982.1"/>
    <property type="molecule type" value="Genomic_DNA"/>
</dbReference>
<keyword evidence="1" id="KW-0378">Hydrolase</keyword>
<dbReference type="InterPro" id="IPR023214">
    <property type="entry name" value="HAD_sf"/>
</dbReference>